<dbReference type="PRINTS" id="PR00359">
    <property type="entry name" value="BP450"/>
</dbReference>
<comment type="similarity">
    <text evidence="1 2">Belongs to the cytochrome P450 family.</text>
</comment>
<dbReference type="SUPFAM" id="SSF48264">
    <property type="entry name" value="Cytochrome P450"/>
    <property type="match status" value="1"/>
</dbReference>
<keyword evidence="2" id="KW-0503">Monooxygenase</keyword>
<keyword evidence="2" id="KW-0349">Heme</keyword>
<keyword evidence="2" id="KW-0560">Oxidoreductase</keyword>
<dbReference type="PANTHER" id="PTHR46696:SF4">
    <property type="entry name" value="BIOTIN BIOSYNTHESIS CYTOCHROME P450"/>
    <property type="match status" value="1"/>
</dbReference>
<dbReference type="Gene3D" id="1.10.630.10">
    <property type="entry name" value="Cytochrome P450"/>
    <property type="match status" value="1"/>
</dbReference>
<dbReference type="CDD" id="cd11033">
    <property type="entry name" value="CYP142-like"/>
    <property type="match status" value="1"/>
</dbReference>
<dbReference type="Proteomes" id="UP001597368">
    <property type="component" value="Unassembled WGS sequence"/>
</dbReference>
<organism evidence="3 4">
    <name type="scientific">Nonomuraea mangrovi</name>
    <dbReference type="NCBI Taxonomy" id="2316207"/>
    <lineage>
        <taxon>Bacteria</taxon>
        <taxon>Bacillati</taxon>
        <taxon>Actinomycetota</taxon>
        <taxon>Actinomycetes</taxon>
        <taxon>Streptosporangiales</taxon>
        <taxon>Streptosporangiaceae</taxon>
        <taxon>Nonomuraea</taxon>
    </lineage>
</organism>
<keyword evidence="2" id="KW-0479">Metal-binding</keyword>
<dbReference type="InterPro" id="IPR001128">
    <property type="entry name" value="Cyt_P450"/>
</dbReference>
<proteinExistence type="inferred from homology"/>
<evidence type="ECO:0000256" key="1">
    <source>
        <dbReference type="ARBA" id="ARBA00010617"/>
    </source>
</evidence>
<comment type="caution">
    <text evidence="3">The sequence shown here is derived from an EMBL/GenBank/DDBJ whole genome shotgun (WGS) entry which is preliminary data.</text>
</comment>
<sequence length="402" mass="44593">MIDTAGLTMRELREIDLLDPSTFVDYDLTSLWRTMRREAPVYRHPRGFWVLTRYADVVSVYKDPTRFGSDGGNVLSTLTAGGDSAAGSMLAVTDGAGHRRMRAALVDALRPRTMSALAERLRARALELVRRMASGEPFDFAAEVAERLSMGTICDLMGVPEGDRAQLLEWNKEALSSDTRGATESDALLARAEILTYLTEVVQERRESAGTDVVSELIAHRPDDGRPLTDEEIVYNCYSLLIGGDESSRMSAICGVLAFCARPDAWRRVRAGDVSIESTVEEVLRWATPAMHVGRRARRAVDFRGQRIDEGDVVTLWNISANRDETVFQAPDTFDPARQPNRHLAFGYGPHFCVGAQLGRLELGILLEALRASVEEMALAREPKRVYSNFLFGYSALPVVFS</sequence>
<dbReference type="RefSeq" id="WP_379582387.1">
    <property type="nucleotide sequence ID" value="NZ_JBHUFV010000096.1"/>
</dbReference>
<dbReference type="PANTHER" id="PTHR46696">
    <property type="entry name" value="P450, PUTATIVE (EUROFUNG)-RELATED"/>
    <property type="match status" value="1"/>
</dbReference>
<keyword evidence="2" id="KW-0408">Iron</keyword>
<name>A0ABW4TCP8_9ACTN</name>
<keyword evidence="4" id="KW-1185">Reference proteome</keyword>
<evidence type="ECO:0000313" key="4">
    <source>
        <dbReference type="Proteomes" id="UP001597368"/>
    </source>
</evidence>
<dbReference type="InterPro" id="IPR017972">
    <property type="entry name" value="Cyt_P450_CS"/>
</dbReference>
<accession>A0ABW4TCP8</accession>
<reference evidence="4" key="1">
    <citation type="journal article" date="2019" name="Int. J. Syst. Evol. Microbiol.">
        <title>The Global Catalogue of Microorganisms (GCM) 10K type strain sequencing project: providing services to taxonomists for standard genome sequencing and annotation.</title>
        <authorList>
            <consortium name="The Broad Institute Genomics Platform"/>
            <consortium name="The Broad Institute Genome Sequencing Center for Infectious Disease"/>
            <person name="Wu L."/>
            <person name="Ma J."/>
        </authorList>
    </citation>
    <scope>NUCLEOTIDE SEQUENCE [LARGE SCALE GENOMIC DNA]</scope>
    <source>
        <strain evidence="4">ICMP 6774ER</strain>
    </source>
</reference>
<dbReference type="PROSITE" id="PS00086">
    <property type="entry name" value="CYTOCHROME_P450"/>
    <property type="match status" value="1"/>
</dbReference>
<evidence type="ECO:0000313" key="3">
    <source>
        <dbReference type="EMBL" id="MFD1939788.1"/>
    </source>
</evidence>
<evidence type="ECO:0000256" key="2">
    <source>
        <dbReference type="RuleBase" id="RU000461"/>
    </source>
</evidence>
<gene>
    <name evidence="3" type="ORF">ACFSKW_50865</name>
</gene>
<dbReference type="Pfam" id="PF00067">
    <property type="entry name" value="p450"/>
    <property type="match status" value="1"/>
</dbReference>
<dbReference type="InterPro" id="IPR036396">
    <property type="entry name" value="Cyt_P450_sf"/>
</dbReference>
<dbReference type="InterPro" id="IPR002397">
    <property type="entry name" value="Cyt_P450_B"/>
</dbReference>
<protein>
    <submittedName>
        <fullName evidence="3">Cytochrome P450</fullName>
    </submittedName>
</protein>
<dbReference type="EMBL" id="JBHUFV010000096">
    <property type="protein sequence ID" value="MFD1939788.1"/>
    <property type="molecule type" value="Genomic_DNA"/>
</dbReference>